<keyword evidence="5" id="KW-0498">Mitosis</keyword>
<dbReference type="SUPFAM" id="SSF75553">
    <property type="entry name" value="Smc hinge domain"/>
    <property type="match status" value="1"/>
</dbReference>
<evidence type="ECO:0000256" key="3">
    <source>
        <dbReference type="ARBA" id="ARBA00022618"/>
    </source>
</evidence>
<dbReference type="GO" id="GO:0051301">
    <property type="term" value="P:cell division"/>
    <property type="evidence" value="ECO:0007669"/>
    <property type="project" value="UniProtKB-KW"/>
</dbReference>
<dbReference type="SMART" id="SM00968">
    <property type="entry name" value="SMC_hinge"/>
    <property type="match status" value="1"/>
</dbReference>
<evidence type="ECO:0000256" key="9">
    <source>
        <dbReference type="ARBA" id="ARBA00023242"/>
    </source>
</evidence>
<evidence type="ECO:0000256" key="1">
    <source>
        <dbReference type="ARBA" id="ARBA00004123"/>
    </source>
</evidence>
<keyword evidence="3" id="KW-0132">Cell division</keyword>
<dbReference type="FunFam" id="3.40.50.300:FF:000481">
    <property type="entry name" value="Structural maintenance of chromosomes 4"/>
    <property type="match status" value="1"/>
</dbReference>
<dbReference type="InterPro" id="IPR010935">
    <property type="entry name" value="SMC_hinge"/>
</dbReference>
<dbReference type="GO" id="GO:0016887">
    <property type="term" value="F:ATP hydrolysis activity"/>
    <property type="evidence" value="ECO:0007669"/>
    <property type="project" value="InterPro"/>
</dbReference>
<protein>
    <recommendedName>
        <fullName evidence="11">Structural maintenance of chromosomes protein</fullName>
    </recommendedName>
</protein>
<dbReference type="GO" id="GO:0000796">
    <property type="term" value="C:condensin complex"/>
    <property type="evidence" value="ECO:0007669"/>
    <property type="project" value="TreeGrafter"/>
</dbReference>
<dbReference type="GO" id="GO:0007076">
    <property type="term" value="P:mitotic chromosome condensation"/>
    <property type="evidence" value="ECO:0007669"/>
    <property type="project" value="TreeGrafter"/>
</dbReference>
<evidence type="ECO:0000256" key="12">
    <source>
        <dbReference type="SAM" id="Coils"/>
    </source>
</evidence>
<feature type="coiled-coil region" evidence="12">
    <location>
        <begin position="224"/>
        <end position="251"/>
    </location>
</feature>
<dbReference type="Gene3D" id="3.30.70.1620">
    <property type="match status" value="1"/>
</dbReference>
<name>A0A9W7XH37_9FUNG</name>
<keyword evidence="9 11" id="KW-0539">Nucleus</keyword>
<keyword evidence="7 12" id="KW-0175">Coiled coil</keyword>
<dbReference type="Gene3D" id="1.20.1060.20">
    <property type="match status" value="1"/>
</dbReference>
<dbReference type="GO" id="GO:0005524">
    <property type="term" value="F:ATP binding"/>
    <property type="evidence" value="ECO:0007669"/>
    <property type="project" value="UniProtKB-KW"/>
</dbReference>
<dbReference type="Pfam" id="PF02463">
    <property type="entry name" value="SMC_N"/>
    <property type="match status" value="1"/>
</dbReference>
<keyword evidence="6" id="KW-0067">ATP-binding</keyword>
<dbReference type="Pfam" id="PF06470">
    <property type="entry name" value="SMC_hinge"/>
    <property type="match status" value="1"/>
</dbReference>
<evidence type="ECO:0000256" key="2">
    <source>
        <dbReference type="ARBA" id="ARBA00006005"/>
    </source>
</evidence>
<dbReference type="GO" id="GO:0005634">
    <property type="term" value="C:nucleus"/>
    <property type="evidence" value="ECO:0007669"/>
    <property type="project" value="UniProtKB-SubCell"/>
</dbReference>
<keyword evidence="10" id="KW-0131">Cell cycle</keyword>
<feature type="compositionally biased region" description="Low complexity" evidence="13">
    <location>
        <begin position="1296"/>
        <end position="1311"/>
    </location>
</feature>
<dbReference type="PIRSF" id="PIRSF005719">
    <property type="entry name" value="SMC"/>
    <property type="match status" value="1"/>
</dbReference>
<evidence type="ECO:0000313" key="15">
    <source>
        <dbReference type="EMBL" id="KAJ1643381.1"/>
    </source>
</evidence>
<feature type="coiled-coil region" evidence="12">
    <location>
        <begin position="502"/>
        <end position="560"/>
    </location>
</feature>
<proteinExistence type="inferred from homology"/>
<sequence>MISVEENTQQVETLQFPDQGGDIAIPLVSPTPVPVIQPEQSKQRLIITQMVLENFKSYAGRQVIGPFHRSFSAVVGPNGSGKSNVIDALLFVFGYRANKIRQGKLSELIHNSKNAGQLTQCSVSVHFKEIIDSVDGATSEDIPGSELVVTRTATQSNSSKYLVNGILSSYTEVTTLLRKKGIDLDHKRFLILQGEVENIAQMKPMGQTENEVGLLEYLEDIIGTSAYKAQIEEARKQVDELNSQRSERLHRVKIVEKEKNSLEDKKNEAVTFIKTENDLTKLKSQLYQKRLYECGIKVEALQSKFEKAQSEHEQEKKRFGEFRNETKTLEDNRDLITKELQVLEQRAKEASSELSRFEREEVQLQVNRKHIKGKVKKLREAGDKDSHTIAQTRTTISTLETDSANGRAEIVDLEQRLQTERAQLEEISEGLRGKTDGLTTALEERQRDLAPWREKIAAHESRLEIAQTELRLLHERTAAGGKQLEQAKHELRRLRETRVEKAQFAESRVEELAAVNEELEAADKAVQKTEGRVQVLRASASDARRKEEEARAALNATQSQSNVLKALLKQRDEGRINGIYGRLGALGTIDDKYDVAVSSACAASLDSIVVQSVQAGQQCLEFLRRNNVGRARFVILDTLRAISSAPKEIPEGVPRLFDLVKPSDPKFLPAFYHAMGDALVARDMEQARRVAYGRRRFRVVSLDGNVLEAAGTMSGGGNRVARGAMSSRPAPADVTQTTVAKLAAAREAAEIDCTEQQTALRALQAKHKALQSRYDELEALLPRLELELKTVDEQVQMAKKRARDLAGAQDQPDDATAARREQIDERIAAENKSISELQSQCATIEADIRGLHEKIMQAGGIRLRAQKAKVDGLQDRIKTISDEIVRWESALSKARKDLARAERAASTREEQIAELDAQLAAVTSEIEAKTVASLELKKRSDAARAALESKRDELDRVKDELDAKMEEFNELRTKEAALKRKLDDIERSLAEATRGANYWSSEIEHLALHAVDVDMLEDPGAGRGRSDSNLMSVDGEEEDDDEDGEESREQTTLPKLAREELEDIDAPSLEARIEQTEARLQRTRPNLSVLAEYARRAKEYRQRMSELEEMTNQRDKAQRELDHLRTRRLEEFMTGFNIISYKLKEMYQMVTLGGNAELELVDSLDPFSEGLVFSVMPPKKSWKNISNLSGGEKTLSSLALVFALHQYKPTPLYVMDEIDAALDFRNVSIVANYIKERTRNAQFVIISLRNNMFELADRLIGIYKTDNRTKSIALDTEHTVAALHSSNSDDDQSGPNNEDNSDANNNSNVANGLLLTNTSS</sequence>
<reference evidence="15" key="1">
    <citation type="submission" date="2022-07" db="EMBL/GenBank/DDBJ databases">
        <title>Phylogenomic reconstructions and comparative analyses of Kickxellomycotina fungi.</title>
        <authorList>
            <person name="Reynolds N.K."/>
            <person name="Stajich J.E."/>
            <person name="Barry K."/>
            <person name="Grigoriev I.V."/>
            <person name="Crous P."/>
            <person name="Smith M.E."/>
        </authorList>
    </citation>
    <scope>NUCLEOTIDE SEQUENCE</scope>
    <source>
        <strain evidence="15">NBRC 105413</strain>
    </source>
</reference>
<feature type="coiled-coil region" evidence="12">
    <location>
        <begin position="746"/>
        <end position="995"/>
    </location>
</feature>
<evidence type="ECO:0000256" key="8">
    <source>
        <dbReference type="ARBA" id="ARBA00023067"/>
    </source>
</evidence>
<feature type="compositionally biased region" description="Acidic residues" evidence="13">
    <location>
        <begin position="1034"/>
        <end position="1046"/>
    </location>
</feature>
<dbReference type="Gene3D" id="3.40.50.300">
    <property type="entry name" value="P-loop containing nucleotide triphosphate hydrolases"/>
    <property type="match status" value="2"/>
</dbReference>
<keyword evidence="16" id="KW-1185">Reference proteome</keyword>
<feature type="region of interest" description="Disordered" evidence="13">
    <location>
        <begin position="1284"/>
        <end position="1320"/>
    </location>
</feature>
<organism evidence="15 16">
    <name type="scientific">Coemansia asiatica</name>
    <dbReference type="NCBI Taxonomy" id="1052880"/>
    <lineage>
        <taxon>Eukaryota</taxon>
        <taxon>Fungi</taxon>
        <taxon>Fungi incertae sedis</taxon>
        <taxon>Zoopagomycota</taxon>
        <taxon>Kickxellomycotina</taxon>
        <taxon>Kickxellomycetes</taxon>
        <taxon>Kickxellales</taxon>
        <taxon>Kickxellaceae</taxon>
        <taxon>Coemansia</taxon>
    </lineage>
</organism>
<feature type="coiled-coil region" evidence="12">
    <location>
        <begin position="410"/>
        <end position="476"/>
    </location>
</feature>
<evidence type="ECO:0000256" key="4">
    <source>
        <dbReference type="ARBA" id="ARBA00022741"/>
    </source>
</evidence>
<evidence type="ECO:0000256" key="5">
    <source>
        <dbReference type="ARBA" id="ARBA00022776"/>
    </source>
</evidence>
<evidence type="ECO:0000256" key="11">
    <source>
        <dbReference type="PIRNR" id="PIRNR005719"/>
    </source>
</evidence>
<comment type="similarity">
    <text evidence="2">Belongs to the SMC family. SMC4 subfamily.</text>
</comment>
<dbReference type="InterPro" id="IPR036277">
    <property type="entry name" value="SMC_hinge_sf"/>
</dbReference>
<dbReference type="InterPro" id="IPR024704">
    <property type="entry name" value="SMC"/>
</dbReference>
<dbReference type="EMBL" id="JANBOH010000262">
    <property type="protein sequence ID" value="KAJ1643381.1"/>
    <property type="molecule type" value="Genomic_DNA"/>
</dbReference>
<dbReference type="SUPFAM" id="SSF52540">
    <property type="entry name" value="P-loop containing nucleoside triphosphate hydrolases"/>
    <property type="match status" value="1"/>
</dbReference>
<evidence type="ECO:0000256" key="13">
    <source>
        <dbReference type="SAM" id="MobiDB-lite"/>
    </source>
</evidence>
<dbReference type="PANTHER" id="PTHR18937:SF172">
    <property type="entry name" value="STRUCTURAL MAINTENANCE OF CHROMOSOMES PROTEIN"/>
    <property type="match status" value="1"/>
</dbReference>
<evidence type="ECO:0000259" key="14">
    <source>
        <dbReference type="SMART" id="SM00968"/>
    </source>
</evidence>
<evidence type="ECO:0000313" key="16">
    <source>
        <dbReference type="Proteomes" id="UP001145021"/>
    </source>
</evidence>
<dbReference type="Gene3D" id="1.10.287.1490">
    <property type="match status" value="1"/>
</dbReference>
<accession>A0A9W7XH37</accession>
<comment type="caution">
    <text evidence="15">The sequence shown here is derived from an EMBL/GenBank/DDBJ whole genome shotgun (WGS) entry which is preliminary data.</text>
</comment>
<keyword evidence="8" id="KW-0226">DNA condensation</keyword>
<keyword evidence="4" id="KW-0547">Nucleotide-binding</keyword>
<comment type="subcellular location">
    <subcellularLocation>
        <location evidence="1 11">Nucleus</location>
    </subcellularLocation>
</comment>
<feature type="domain" description="SMC hinge" evidence="14">
    <location>
        <begin position="577"/>
        <end position="691"/>
    </location>
</feature>
<gene>
    <name evidence="15" type="primary">SMC4</name>
    <name evidence="15" type="ORF">LPJ64_004852</name>
</gene>
<dbReference type="Proteomes" id="UP001145021">
    <property type="component" value="Unassembled WGS sequence"/>
</dbReference>
<evidence type="ECO:0000256" key="10">
    <source>
        <dbReference type="ARBA" id="ARBA00023306"/>
    </source>
</evidence>
<feature type="coiled-coil region" evidence="12">
    <location>
        <begin position="1090"/>
        <end position="1127"/>
    </location>
</feature>
<dbReference type="FunFam" id="3.40.50.300:FF:000585">
    <property type="entry name" value="Structural maintenance of chromosomes 4"/>
    <property type="match status" value="1"/>
</dbReference>
<feature type="region of interest" description="Disordered" evidence="13">
    <location>
        <begin position="1018"/>
        <end position="1063"/>
    </location>
</feature>
<evidence type="ECO:0000256" key="7">
    <source>
        <dbReference type="ARBA" id="ARBA00023054"/>
    </source>
</evidence>
<dbReference type="PANTHER" id="PTHR18937">
    <property type="entry name" value="STRUCTURAL MAINTENANCE OF CHROMOSOMES SMC FAMILY MEMBER"/>
    <property type="match status" value="1"/>
</dbReference>
<evidence type="ECO:0000256" key="6">
    <source>
        <dbReference type="ARBA" id="ARBA00022840"/>
    </source>
</evidence>
<dbReference type="InterPro" id="IPR027417">
    <property type="entry name" value="P-loop_NTPase"/>
</dbReference>
<feature type="coiled-coil region" evidence="12">
    <location>
        <begin position="298"/>
        <end position="367"/>
    </location>
</feature>
<dbReference type="InterPro" id="IPR003395">
    <property type="entry name" value="RecF/RecN/SMC_N"/>
</dbReference>